<feature type="compositionally biased region" description="Gly residues" evidence="1">
    <location>
        <begin position="42"/>
        <end position="51"/>
    </location>
</feature>
<gene>
    <name evidence="2" type="ORF">E2C01_099652</name>
</gene>
<dbReference type="Proteomes" id="UP000324222">
    <property type="component" value="Unassembled WGS sequence"/>
</dbReference>
<dbReference type="AlphaFoldDB" id="A0A5B7KFG4"/>
<evidence type="ECO:0000256" key="1">
    <source>
        <dbReference type="SAM" id="MobiDB-lite"/>
    </source>
</evidence>
<sequence length="60" mass="6110">MGEERGVVWSSACEQRLTSSAPPCTLSPDPDAACSLHHQRGAAGGSGGGRGTQPRGESEE</sequence>
<feature type="region of interest" description="Disordered" evidence="1">
    <location>
        <begin position="18"/>
        <end position="60"/>
    </location>
</feature>
<proteinExistence type="predicted"/>
<reference evidence="2 3" key="1">
    <citation type="submission" date="2019-05" db="EMBL/GenBank/DDBJ databases">
        <title>Another draft genome of Portunus trituberculatus and its Hox gene families provides insights of decapod evolution.</title>
        <authorList>
            <person name="Jeong J.-H."/>
            <person name="Song I."/>
            <person name="Kim S."/>
            <person name="Choi T."/>
            <person name="Kim D."/>
            <person name="Ryu S."/>
            <person name="Kim W."/>
        </authorList>
    </citation>
    <scope>NUCLEOTIDE SEQUENCE [LARGE SCALE GENOMIC DNA]</scope>
    <source>
        <tissue evidence="2">Muscle</tissue>
    </source>
</reference>
<protein>
    <submittedName>
        <fullName evidence="2">Uncharacterized protein</fullName>
    </submittedName>
</protein>
<accession>A0A5B7KFG4</accession>
<dbReference type="EMBL" id="VSRR010138947">
    <property type="protein sequence ID" value="MPD03988.1"/>
    <property type="molecule type" value="Genomic_DNA"/>
</dbReference>
<comment type="caution">
    <text evidence="2">The sequence shown here is derived from an EMBL/GenBank/DDBJ whole genome shotgun (WGS) entry which is preliminary data.</text>
</comment>
<name>A0A5B7KFG4_PORTR</name>
<keyword evidence="3" id="KW-1185">Reference proteome</keyword>
<organism evidence="2 3">
    <name type="scientific">Portunus trituberculatus</name>
    <name type="common">Swimming crab</name>
    <name type="synonym">Neptunus trituberculatus</name>
    <dbReference type="NCBI Taxonomy" id="210409"/>
    <lineage>
        <taxon>Eukaryota</taxon>
        <taxon>Metazoa</taxon>
        <taxon>Ecdysozoa</taxon>
        <taxon>Arthropoda</taxon>
        <taxon>Crustacea</taxon>
        <taxon>Multicrustacea</taxon>
        <taxon>Malacostraca</taxon>
        <taxon>Eumalacostraca</taxon>
        <taxon>Eucarida</taxon>
        <taxon>Decapoda</taxon>
        <taxon>Pleocyemata</taxon>
        <taxon>Brachyura</taxon>
        <taxon>Eubrachyura</taxon>
        <taxon>Portunoidea</taxon>
        <taxon>Portunidae</taxon>
        <taxon>Portuninae</taxon>
        <taxon>Portunus</taxon>
    </lineage>
</organism>
<evidence type="ECO:0000313" key="2">
    <source>
        <dbReference type="EMBL" id="MPD03988.1"/>
    </source>
</evidence>
<evidence type="ECO:0000313" key="3">
    <source>
        <dbReference type="Proteomes" id="UP000324222"/>
    </source>
</evidence>